<gene>
    <name evidence="1" type="ORF">TSA66_03605</name>
</gene>
<organism evidence="1 2">
    <name type="scientific">Noviherbaspirillum autotrophicum</name>
    <dbReference type="NCBI Taxonomy" id="709839"/>
    <lineage>
        <taxon>Bacteria</taxon>
        <taxon>Pseudomonadati</taxon>
        <taxon>Pseudomonadota</taxon>
        <taxon>Betaproteobacteria</taxon>
        <taxon>Burkholderiales</taxon>
        <taxon>Oxalobacteraceae</taxon>
        <taxon>Noviherbaspirillum</taxon>
    </lineage>
</organism>
<reference evidence="1 2" key="1">
    <citation type="submission" date="2014-12" db="EMBL/GenBank/DDBJ databases">
        <title>Denitrispirillum autotrophicum gen. nov., sp. nov., Denitrifying, Facultatively Autotrophic Bacteria Isolated from Rice Paddy Soil.</title>
        <authorList>
            <person name="Ishii S."/>
            <person name="Ashida N."/>
            <person name="Ohno H."/>
            <person name="Otsuka S."/>
            <person name="Yokota A."/>
            <person name="Senoo K."/>
        </authorList>
    </citation>
    <scope>NUCLEOTIDE SEQUENCE [LARGE SCALE GENOMIC DNA]</scope>
    <source>
        <strain evidence="1 2">TSA66</strain>
    </source>
</reference>
<evidence type="ECO:0000313" key="2">
    <source>
        <dbReference type="Proteomes" id="UP000031572"/>
    </source>
</evidence>
<dbReference type="Proteomes" id="UP000031572">
    <property type="component" value="Unassembled WGS sequence"/>
</dbReference>
<evidence type="ECO:0000313" key="1">
    <source>
        <dbReference type="EMBL" id="KIF80098.1"/>
    </source>
</evidence>
<dbReference type="AlphaFoldDB" id="A0A0C1XZ97"/>
<sequence>MKWLLVERATVAGDIDRLKVRQLQLAGELAQRELTLKALDRSISVAYKMVDCRAAGKVFRHTQEYGRRGALTEYVLSLLESAPKGLTLQEVTDRAAQHFGLVFYSKAERRRFSLKTVHSMLRRLCAQGRVENAPMEGSRVKLWRLKSHLPTVEQLIVLAASTNARSNNANGDPA</sequence>
<dbReference type="EMBL" id="JWJG01000028">
    <property type="protein sequence ID" value="KIF80098.1"/>
    <property type="molecule type" value="Genomic_DNA"/>
</dbReference>
<name>A0A0C1XZ97_9BURK</name>
<comment type="caution">
    <text evidence="1">The sequence shown here is derived from an EMBL/GenBank/DDBJ whole genome shotgun (WGS) entry which is preliminary data.</text>
</comment>
<protein>
    <submittedName>
        <fullName evidence="1">Uncharacterized protein</fullName>
    </submittedName>
</protein>
<accession>A0A0C1XZ97</accession>
<keyword evidence="2" id="KW-1185">Reference proteome</keyword>
<proteinExistence type="predicted"/>